<dbReference type="EMBL" id="CAJHUC010002915">
    <property type="protein sequence ID" value="CAD7704533.1"/>
    <property type="molecule type" value="Genomic_DNA"/>
</dbReference>
<dbReference type="Pfam" id="PF08241">
    <property type="entry name" value="Methyltransf_11"/>
    <property type="match status" value="1"/>
</dbReference>
<comment type="caution">
    <text evidence="2">The sequence shown here is derived from an EMBL/GenBank/DDBJ whole genome shotgun (WGS) entry which is preliminary data.</text>
</comment>
<dbReference type="Gene3D" id="3.40.50.150">
    <property type="entry name" value="Vaccinia Virus protein VP39"/>
    <property type="match status" value="1"/>
</dbReference>
<dbReference type="PANTHER" id="PTHR45036:SF1">
    <property type="entry name" value="METHYLTRANSFERASE LIKE 7A"/>
    <property type="match status" value="1"/>
</dbReference>
<proteinExistence type="predicted"/>
<dbReference type="InterPro" id="IPR013216">
    <property type="entry name" value="Methyltransf_11"/>
</dbReference>
<reference evidence="2" key="1">
    <citation type="submission" date="2020-12" db="EMBL/GenBank/DDBJ databases">
        <authorList>
            <person name="Iha C."/>
        </authorList>
    </citation>
    <scope>NUCLEOTIDE SEQUENCE</scope>
</reference>
<dbReference type="AlphaFoldDB" id="A0A8S1JI27"/>
<dbReference type="Proteomes" id="UP000708148">
    <property type="component" value="Unassembled WGS sequence"/>
</dbReference>
<protein>
    <recommendedName>
        <fullName evidence="1">Methyltransferase type 11 domain-containing protein</fullName>
    </recommendedName>
</protein>
<dbReference type="CDD" id="cd02440">
    <property type="entry name" value="AdoMet_MTases"/>
    <property type="match status" value="1"/>
</dbReference>
<dbReference type="GO" id="GO:0008757">
    <property type="term" value="F:S-adenosylmethionine-dependent methyltransferase activity"/>
    <property type="evidence" value="ECO:0007669"/>
    <property type="project" value="InterPro"/>
</dbReference>
<evidence type="ECO:0000259" key="1">
    <source>
        <dbReference type="Pfam" id="PF08241"/>
    </source>
</evidence>
<evidence type="ECO:0000313" key="2">
    <source>
        <dbReference type="EMBL" id="CAD7704533.1"/>
    </source>
</evidence>
<dbReference type="InterPro" id="IPR052356">
    <property type="entry name" value="Thiol_S-MT"/>
</dbReference>
<sequence>MPLWPPAWWEQTCFEPVADFLESDKFRSIRSEILRDLTPTDRILEVGMGSGLNVPHYPAGVTSIATVTMDAAPSRHAAAKAARRGMTLDHTQGDGQSLPFPDGTFDVVVSTLILCTVADPPGFLKEVARVLRPGGTFASFEHCYVPAAEGGSSLGRALAHLTNPLNGFLACGCDNTRPFPGQAMREAGLEAVWRKDVAFPMGKLVYGVMRAV</sequence>
<dbReference type="InterPro" id="IPR029063">
    <property type="entry name" value="SAM-dependent_MTases_sf"/>
</dbReference>
<keyword evidence="3" id="KW-1185">Reference proteome</keyword>
<evidence type="ECO:0000313" key="3">
    <source>
        <dbReference type="Proteomes" id="UP000708148"/>
    </source>
</evidence>
<dbReference type="OrthoDB" id="416496at2759"/>
<feature type="domain" description="Methyltransferase type 11" evidence="1">
    <location>
        <begin position="44"/>
        <end position="138"/>
    </location>
</feature>
<accession>A0A8S1JI27</accession>
<dbReference type="PANTHER" id="PTHR45036">
    <property type="entry name" value="METHYLTRANSFERASE LIKE 7B"/>
    <property type="match status" value="1"/>
</dbReference>
<dbReference type="SUPFAM" id="SSF53335">
    <property type="entry name" value="S-adenosyl-L-methionine-dependent methyltransferases"/>
    <property type="match status" value="1"/>
</dbReference>
<gene>
    <name evidence="2" type="ORF">OSTQU699_LOCUS9888</name>
</gene>
<name>A0A8S1JI27_9CHLO</name>
<organism evidence="2 3">
    <name type="scientific">Ostreobium quekettii</name>
    <dbReference type="NCBI Taxonomy" id="121088"/>
    <lineage>
        <taxon>Eukaryota</taxon>
        <taxon>Viridiplantae</taxon>
        <taxon>Chlorophyta</taxon>
        <taxon>core chlorophytes</taxon>
        <taxon>Ulvophyceae</taxon>
        <taxon>TCBD clade</taxon>
        <taxon>Bryopsidales</taxon>
        <taxon>Ostreobineae</taxon>
        <taxon>Ostreobiaceae</taxon>
        <taxon>Ostreobium</taxon>
    </lineage>
</organism>